<dbReference type="RefSeq" id="WP_129259658.1">
    <property type="nucleotide sequence ID" value="NZ_SDKC01000002.1"/>
</dbReference>
<dbReference type="Proteomes" id="UP000290106">
    <property type="component" value="Unassembled WGS sequence"/>
</dbReference>
<evidence type="ECO:0000313" key="3">
    <source>
        <dbReference type="EMBL" id="RXS72541.1"/>
    </source>
</evidence>
<reference evidence="3 4" key="1">
    <citation type="submission" date="2019-01" db="EMBL/GenBank/DDBJ databases">
        <title>Blautia sp. nov. KGMB01111 isolated human feces.</title>
        <authorList>
            <person name="Park J.-E."/>
            <person name="Kim J.-S."/>
            <person name="Park S.-H."/>
        </authorList>
    </citation>
    <scope>NUCLEOTIDE SEQUENCE [LARGE SCALE GENOMIC DNA]</scope>
    <source>
        <strain evidence="3 4">KGMB01111</strain>
    </source>
</reference>
<protein>
    <submittedName>
        <fullName evidence="3">Uncharacterized protein</fullName>
    </submittedName>
</protein>
<feature type="region of interest" description="Disordered" evidence="2">
    <location>
        <begin position="110"/>
        <end position="130"/>
    </location>
</feature>
<dbReference type="AlphaFoldDB" id="A0A4Q1RD74"/>
<sequence>MANFAVAASPETIDKANKVMSTYARDGEKKEDTLLRILNIAEAEYIKGTHPELEETLRSVDATITTLIKQINGIVAGQDNRLAELKKQLDSALDEKKTALETAKAWTEETREKMENDRHAMEEERKKSEEELFRACQERAQAIRERDDARIIAKEKESNNNLLLRQMTSMEEELKGYHELKAQYTSLQEDHRDLIEKNKEDIRKMTDSLREAEQALKEAKKAYEKLSAEFTVSKAETKDLTVANTALSHQIVKLEQQALKDAGAAELALEKAVNKKEKEMDIQLRQADKENARLTAIIEQLKLQYEDHTRSVHEEQK</sequence>
<comment type="caution">
    <text evidence="3">The sequence shown here is derived from an EMBL/GenBank/DDBJ whole genome shotgun (WGS) entry which is preliminary data.</text>
</comment>
<dbReference type="EMBL" id="SDKC01000002">
    <property type="protein sequence ID" value="RXS72541.1"/>
    <property type="molecule type" value="Genomic_DNA"/>
</dbReference>
<organism evidence="3 4">
    <name type="scientific">Blautia faecicola</name>
    <dbReference type="NCBI Taxonomy" id="2509240"/>
    <lineage>
        <taxon>Bacteria</taxon>
        <taxon>Bacillati</taxon>
        <taxon>Bacillota</taxon>
        <taxon>Clostridia</taxon>
        <taxon>Lachnospirales</taxon>
        <taxon>Lachnospiraceae</taxon>
        <taxon>Blautia</taxon>
    </lineage>
</organism>
<keyword evidence="1" id="KW-0175">Coiled coil</keyword>
<evidence type="ECO:0000313" key="4">
    <source>
        <dbReference type="Proteomes" id="UP000290106"/>
    </source>
</evidence>
<dbReference type="OrthoDB" id="1956622at2"/>
<accession>A0A4Q1RD74</accession>
<keyword evidence="4" id="KW-1185">Reference proteome</keyword>
<evidence type="ECO:0000256" key="2">
    <source>
        <dbReference type="SAM" id="MobiDB-lite"/>
    </source>
</evidence>
<evidence type="ECO:0000256" key="1">
    <source>
        <dbReference type="SAM" id="Coils"/>
    </source>
</evidence>
<name>A0A4Q1RD74_9FIRM</name>
<proteinExistence type="predicted"/>
<gene>
    <name evidence="3" type="ORF">ETP43_16300</name>
</gene>
<feature type="coiled-coil region" evidence="1">
    <location>
        <begin position="273"/>
        <end position="311"/>
    </location>
</feature>